<dbReference type="Pfam" id="PF01510">
    <property type="entry name" value="Amidase_2"/>
    <property type="match status" value="1"/>
</dbReference>
<dbReference type="PANTHER" id="PTHR11022:SF41">
    <property type="entry name" value="PEPTIDOGLYCAN-RECOGNITION PROTEIN LC-RELATED"/>
    <property type="match status" value="1"/>
</dbReference>
<protein>
    <recommendedName>
        <fullName evidence="3">Peptidoglycan recognition protein family domain-containing protein</fullName>
    </recommendedName>
</protein>
<dbReference type="PANTHER" id="PTHR11022">
    <property type="entry name" value="PEPTIDOGLYCAN RECOGNITION PROTEIN"/>
    <property type="match status" value="1"/>
</dbReference>
<reference evidence="4 5" key="1">
    <citation type="submission" date="2021-03" db="EMBL/GenBank/DDBJ databases">
        <title>Sequencing the genomes of 1000 actinobacteria strains.</title>
        <authorList>
            <person name="Klenk H.-P."/>
        </authorList>
    </citation>
    <scope>NUCLEOTIDE SEQUENCE [LARGE SCALE GENOMIC DNA]</scope>
    <source>
        <strain evidence="4 5">DSM 12544</strain>
    </source>
</reference>
<accession>A0ABS4SZ45</accession>
<organism evidence="4 5">
    <name type="scientific">Nesterenkonia lacusekhoensis</name>
    <dbReference type="NCBI Taxonomy" id="150832"/>
    <lineage>
        <taxon>Bacteria</taxon>
        <taxon>Bacillati</taxon>
        <taxon>Actinomycetota</taxon>
        <taxon>Actinomycetes</taxon>
        <taxon>Micrococcales</taxon>
        <taxon>Micrococcaceae</taxon>
        <taxon>Nesterenkonia</taxon>
    </lineage>
</organism>
<dbReference type="Proteomes" id="UP001519331">
    <property type="component" value="Unassembled WGS sequence"/>
</dbReference>
<dbReference type="CDD" id="cd06583">
    <property type="entry name" value="PGRP"/>
    <property type="match status" value="1"/>
</dbReference>
<keyword evidence="5" id="KW-1185">Reference proteome</keyword>
<sequence length="382" mass="42165">MSTIISRASWGARFQDGYGNRPVGRLSVYGHHSVTGHSGPKATFAQDCAAVRTVEQVGQSIYRVGMSYTFLIPPSGRIFQGVSIGRVSAHTINRNTGGVGICFIGNYEREQLTAAQVAAAAWLLDYGRKQGWWTTDRFTALHRDVFATACSGKNSVSPLRAVRADSGATPATTKPKNNLTGFLRATRDTELRSGPLSTHKKVRDVKQGELLIGSGQDSRWWTGVGDLWVPKSAVEKRKYGGSTDVLHHGQWPDRDLPLTSDRSREFFLAWEDLLRRTGDWSDRDGSVHAAIKRWLRGAWNPSAKSGKGYGVGWGKKQTGKYGRGLKRALRDRGFFSGDVTNGAWTDELTKAEKAFLNDQRRHLAPQPPSAHSKTRGYDGKVY</sequence>
<dbReference type="InterPro" id="IPR036505">
    <property type="entry name" value="Amidase/PGRP_sf"/>
</dbReference>
<evidence type="ECO:0000313" key="4">
    <source>
        <dbReference type="EMBL" id="MBP2317413.1"/>
    </source>
</evidence>
<dbReference type="Gene3D" id="3.40.80.10">
    <property type="entry name" value="Peptidoglycan recognition protein-like"/>
    <property type="match status" value="1"/>
</dbReference>
<proteinExistence type="inferred from homology"/>
<name>A0ABS4SZ45_9MICC</name>
<gene>
    <name evidence="4" type="ORF">JOF45_000432</name>
</gene>
<dbReference type="RefSeq" id="WP_210047583.1">
    <property type="nucleotide sequence ID" value="NZ_JAGINX010000001.1"/>
</dbReference>
<dbReference type="InterPro" id="IPR015510">
    <property type="entry name" value="PGRP"/>
</dbReference>
<comment type="similarity">
    <text evidence="1">Belongs to the N-acetylmuramoyl-L-alanine amidase 2 family.</text>
</comment>
<evidence type="ECO:0000259" key="3">
    <source>
        <dbReference type="SMART" id="SM00701"/>
    </source>
</evidence>
<dbReference type="InterPro" id="IPR002502">
    <property type="entry name" value="Amidase_domain"/>
</dbReference>
<feature type="region of interest" description="Disordered" evidence="2">
    <location>
        <begin position="359"/>
        <end position="382"/>
    </location>
</feature>
<evidence type="ECO:0000313" key="5">
    <source>
        <dbReference type="Proteomes" id="UP001519331"/>
    </source>
</evidence>
<dbReference type="EMBL" id="JAGINX010000001">
    <property type="protein sequence ID" value="MBP2317413.1"/>
    <property type="molecule type" value="Genomic_DNA"/>
</dbReference>
<evidence type="ECO:0000256" key="1">
    <source>
        <dbReference type="ARBA" id="ARBA00007553"/>
    </source>
</evidence>
<comment type="caution">
    <text evidence="4">The sequence shown here is derived from an EMBL/GenBank/DDBJ whole genome shotgun (WGS) entry which is preliminary data.</text>
</comment>
<dbReference type="InterPro" id="IPR006619">
    <property type="entry name" value="PGRP_domain_met/bac"/>
</dbReference>
<dbReference type="SUPFAM" id="SSF55846">
    <property type="entry name" value="N-acetylmuramoyl-L-alanine amidase-like"/>
    <property type="match status" value="1"/>
</dbReference>
<feature type="domain" description="Peptidoglycan recognition protein family" evidence="3">
    <location>
        <begin position="2"/>
        <end position="146"/>
    </location>
</feature>
<evidence type="ECO:0000256" key="2">
    <source>
        <dbReference type="SAM" id="MobiDB-lite"/>
    </source>
</evidence>
<dbReference type="SMART" id="SM00701">
    <property type="entry name" value="PGRP"/>
    <property type="match status" value="1"/>
</dbReference>